<name>A0ABZ2K9L6_9BACT</name>
<gene>
    <name evidence="1" type="ORF">LZC95_48395</name>
</gene>
<accession>A0ABZ2K9L6</accession>
<evidence type="ECO:0000313" key="1">
    <source>
        <dbReference type="EMBL" id="WXA94255.1"/>
    </source>
</evidence>
<dbReference type="Proteomes" id="UP001379533">
    <property type="component" value="Chromosome"/>
</dbReference>
<dbReference type="RefSeq" id="WP_394844856.1">
    <property type="nucleotide sequence ID" value="NZ_CP089982.1"/>
</dbReference>
<reference evidence="1 2" key="1">
    <citation type="submission" date="2021-12" db="EMBL/GenBank/DDBJ databases">
        <title>Discovery of the Pendulisporaceae a myxobacterial family with distinct sporulation behavior and unique specialized metabolism.</title>
        <authorList>
            <person name="Garcia R."/>
            <person name="Popoff A."/>
            <person name="Bader C.D."/>
            <person name="Loehr J."/>
            <person name="Walesch S."/>
            <person name="Walt C."/>
            <person name="Boldt J."/>
            <person name="Bunk B."/>
            <person name="Haeckl F.J.F.P.J."/>
            <person name="Gunesch A.P."/>
            <person name="Birkelbach J."/>
            <person name="Nuebel U."/>
            <person name="Pietschmann T."/>
            <person name="Bach T."/>
            <person name="Mueller R."/>
        </authorList>
    </citation>
    <scope>NUCLEOTIDE SEQUENCE [LARGE SCALE GENOMIC DNA]</scope>
    <source>
        <strain evidence="1 2">MSr12523</strain>
    </source>
</reference>
<keyword evidence="2" id="KW-1185">Reference proteome</keyword>
<protein>
    <submittedName>
        <fullName evidence="1">Uncharacterized protein</fullName>
    </submittedName>
</protein>
<dbReference type="EMBL" id="CP089982">
    <property type="protein sequence ID" value="WXA94255.1"/>
    <property type="molecule type" value="Genomic_DNA"/>
</dbReference>
<evidence type="ECO:0000313" key="2">
    <source>
        <dbReference type="Proteomes" id="UP001379533"/>
    </source>
</evidence>
<proteinExistence type="predicted"/>
<sequence length="231" mass="26229">MPKHEVDILRTSLIELVRVEALPAFALRNPNDALRLLDVLKAYGYTQLEGVRSDIERSRAAKFPPPLPATWPELETLRVAAVQHPDACRISPPAQSGYFAEELKADGLLLPEGLLELYAWADGFDISLAVEPNLPVFGLLPAASIDESDESGQYPRRAAVFYGGDEVQFSVYRDEKRQWWLVYEYEYEPIAKKELDLQALIRFAIRRMNAATNDALRGELFWDNYFEIPSV</sequence>
<organism evidence="1 2">
    <name type="scientific">Pendulispora brunnea</name>
    <dbReference type="NCBI Taxonomy" id="2905690"/>
    <lineage>
        <taxon>Bacteria</taxon>
        <taxon>Pseudomonadati</taxon>
        <taxon>Myxococcota</taxon>
        <taxon>Myxococcia</taxon>
        <taxon>Myxococcales</taxon>
        <taxon>Sorangiineae</taxon>
        <taxon>Pendulisporaceae</taxon>
        <taxon>Pendulispora</taxon>
    </lineage>
</organism>